<evidence type="ECO:0000256" key="1">
    <source>
        <dbReference type="SAM" id="MobiDB-lite"/>
    </source>
</evidence>
<comment type="caution">
    <text evidence="2">The sequence shown here is derived from an EMBL/GenBank/DDBJ whole genome shotgun (WGS) entry which is preliminary data.</text>
</comment>
<dbReference type="Proteomes" id="UP000789524">
    <property type="component" value="Unassembled WGS sequence"/>
</dbReference>
<proteinExistence type="predicted"/>
<evidence type="ECO:0000313" key="2">
    <source>
        <dbReference type="EMBL" id="CAG9561561.1"/>
    </source>
</evidence>
<keyword evidence="3" id="KW-1185">Reference proteome</keyword>
<evidence type="ECO:0000313" key="3">
    <source>
        <dbReference type="Proteomes" id="UP000789524"/>
    </source>
</evidence>
<protein>
    <submittedName>
        <fullName evidence="2">(African queen) hypothetical protein</fullName>
    </submittedName>
</protein>
<gene>
    <name evidence="2" type="ORF">DCHRY22_LOCUS3051</name>
</gene>
<organism evidence="2 3">
    <name type="scientific">Danaus chrysippus</name>
    <name type="common">African queen</name>
    <dbReference type="NCBI Taxonomy" id="151541"/>
    <lineage>
        <taxon>Eukaryota</taxon>
        <taxon>Metazoa</taxon>
        <taxon>Ecdysozoa</taxon>
        <taxon>Arthropoda</taxon>
        <taxon>Hexapoda</taxon>
        <taxon>Insecta</taxon>
        <taxon>Pterygota</taxon>
        <taxon>Neoptera</taxon>
        <taxon>Endopterygota</taxon>
        <taxon>Lepidoptera</taxon>
        <taxon>Glossata</taxon>
        <taxon>Ditrysia</taxon>
        <taxon>Papilionoidea</taxon>
        <taxon>Nymphalidae</taxon>
        <taxon>Danainae</taxon>
        <taxon>Danaini</taxon>
        <taxon>Danaina</taxon>
        <taxon>Danaus</taxon>
        <taxon>Anosia</taxon>
    </lineage>
</organism>
<feature type="region of interest" description="Disordered" evidence="1">
    <location>
        <begin position="46"/>
        <end position="81"/>
    </location>
</feature>
<dbReference type="AlphaFoldDB" id="A0A8J2VR88"/>
<sequence>MRPGTRVERPSIFALVHCYTTVTVRRALGEYTSLVVRRGEVQQTRARTYDMETGDPSSMMMDAADTTHKQRQNALPNTDIR</sequence>
<feature type="compositionally biased region" description="Polar residues" evidence="1">
    <location>
        <begin position="72"/>
        <end position="81"/>
    </location>
</feature>
<reference evidence="2" key="1">
    <citation type="submission" date="2021-09" db="EMBL/GenBank/DDBJ databases">
        <authorList>
            <person name="Martin H S."/>
        </authorList>
    </citation>
    <scope>NUCLEOTIDE SEQUENCE</scope>
</reference>
<dbReference type="EMBL" id="CAKASE010000047">
    <property type="protein sequence ID" value="CAG9561561.1"/>
    <property type="molecule type" value="Genomic_DNA"/>
</dbReference>
<accession>A0A8J2VR88</accession>
<name>A0A8J2VR88_9NEOP</name>